<proteinExistence type="predicted"/>
<reference evidence="3 4" key="1">
    <citation type="journal article" date="2023" name="bioRxiv">
        <title>High-quality genome assemblies of four members of thePodospora anserinaspecies complex.</title>
        <authorList>
            <person name="Ament-Velasquez S.L."/>
            <person name="Vogan A.A."/>
            <person name="Wallerman O."/>
            <person name="Hartmann F."/>
            <person name="Gautier V."/>
            <person name="Silar P."/>
            <person name="Giraud T."/>
            <person name="Johannesson H."/>
        </authorList>
    </citation>
    <scope>NUCLEOTIDE SEQUENCE [LARGE SCALE GENOMIC DNA]</scope>
    <source>
        <strain evidence="3 4">CBS 112042</strain>
    </source>
</reference>
<evidence type="ECO:0000313" key="3">
    <source>
        <dbReference type="EMBL" id="KAK4647993.1"/>
    </source>
</evidence>
<keyword evidence="4" id="KW-1185">Reference proteome</keyword>
<evidence type="ECO:0000256" key="2">
    <source>
        <dbReference type="SAM" id="Phobius"/>
    </source>
</evidence>
<protein>
    <recommendedName>
        <fullName evidence="5">Integral membrane protein</fullName>
    </recommendedName>
</protein>
<dbReference type="RefSeq" id="XP_062736969.1">
    <property type="nucleotide sequence ID" value="XM_062873883.1"/>
</dbReference>
<dbReference type="Proteomes" id="UP001322138">
    <property type="component" value="Unassembled WGS sequence"/>
</dbReference>
<keyword evidence="2" id="KW-1133">Transmembrane helix</keyword>
<evidence type="ECO:0008006" key="5">
    <source>
        <dbReference type="Google" id="ProtNLM"/>
    </source>
</evidence>
<keyword evidence="2" id="KW-0812">Transmembrane</keyword>
<evidence type="ECO:0000256" key="1">
    <source>
        <dbReference type="SAM" id="MobiDB-lite"/>
    </source>
</evidence>
<feature type="region of interest" description="Disordered" evidence="1">
    <location>
        <begin position="167"/>
        <end position="186"/>
    </location>
</feature>
<accession>A0ABR0FVL6</accession>
<dbReference type="EMBL" id="JAFFGZ010000001">
    <property type="protein sequence ID" value="KAK4647993.1"/>
    <property type="molecule type" value="Genomic_DNA"/>
</dbReference>
<sequence length="213" mass="23212">MDIVLIPEGQLPACVKDCGVLYDVNGGCVPPGAPSADNSVYNSCFCNDPRLAAWKTGTTGVCPDACASDPSAYSRIQQWFSGFCSNVQPTTAGQQATSTSTVRPAQNSTGGTWIETHYQWVIFLVIMVVAIVGIWVGACIWRKRYLRKKDRQYALGANLAHATESGRVVPNESNSGSIHRPSAGMFEPAPLSAARVYEEKPKEKKRWIVKERT</sequence>
<keyword evidence="2" id="KW-0472">Membrane</keyword>
<evidence type="ECO:0000313" key="4">
    <source>
        <dbReference type="Proteomes" id="UP001322138"/>
    </source>
</evidence>
<comment type="caution">
    <text evidence="3">The sequence shown here is derived from an EMBL/GenBank/DDBJ whole genome shotgun (WGS) entry which is preliminary data.</text>
</comment>
<organism evidence="3 4">
    <name type="scientific">Podospora bellae-mahoneyi</name>
    <dbReference type="NCBI Taxonomy" id="2093777"/>
    <lineage>
        <taxon>Eukaryota</taxon>
        <taxon>Fungi</taxon>
        <taxon>Dikarya</taxon>
        <taxon>Ascomycota</taxon>
        <taxon>Pezizomycotina</taxon>
        <taxon>Sordariomycetes</taxon>
        <taxon>Sordariomycetidae</taxon>
        <taxon>Sordariales</taxon>
        <taxon>Podosporaceae</taxon>
        <taxon>Podospora</taxon>
    </lineage>
</organism>
<gene>
    <name evidence="3" type="ORF">QC761_106210</name>
</gene>
<feature type="transmembrane region" description="Helical" evidence="2">
    <location>
        <begin position="120"/>
        <end position="141"/>
    </location>
</feature>
<name>A0ABR0FVL6_9PEZI</name>
<dbReference type="GeneID" id="87893365"/>